<sequence>MARPEARRDDDDLVPVIDRTDRVEGRVVTASSRGVRGRHSTSDIPSTSVPFRPGIYYDSGIPESSTQPSPILFRTRLPTPSHRPYTLISYDPYGFSQPPRTSYDSYAHAPSLPIRMPGQDRPLDSGTSGDGNKTRSEEPDIVGSLRIHGSEDDEDQPEDDGGNDNGDGHGDEDESVPVAYASSSDGRSATRKGKG</sequence>
<reference evidence="2" key="1">
    <citation type="journal article" date="2023" name="Nat. Plants">
        <title>Single-cell RNA sequencing provides a high-resolution roadmap for understanding the multicellular compartmentation of specialized metabolism.</title>
        <authorList>
            <person name="Sun S."/>
            <person name="Shen X."/>
            <person name="Li Y."/>
            <person name="Li Y."/>
            <person name="Wang S."/>
            <person name="Li R."/>
            <person name="Zhang H."/>
            <person name="Shen G."/>
            <person name="Guo B."/>
            <person name="Wei J."/>
            <person name="Xu J."/>
            <person name="St-Pierre B."/>
            <person name="Chen S."/>
            <person name="Sun C."/>
        </authorList>
    </citation>
    <scope>NUCLEOTIDE SEQUENCE [LARGE SCALE GENOMIC DNA]</scope>
</reference>
<dbReference type="Proteomes" id="UP001060085">
    <property type="component" value="Linkage Group LG03"/>
</dbReference>
<evidence type="ECO:0000313" key="2">
    <source>
        <dbReference type="Proteomes" id="UP001060085"/>
    </source>
</evidence>
<accession>A0ACC0BI67</accession>
<comment type="caution">
    <text evidence="1">The sequence shown here is derived from an EMBL/GenBank/DDBJ whole genome shotgun (WGS) entry which is preliminary data.</text>
</comment>
<evidence type="ECO:0000313" key="1">
    <source>
        <dbReference type="EMBL" id="KAI5672298.1"/>
    </source>
</evidence>
<organism evidence="1 2">
    <name type="scientific">Catharanthus roseus</name>
    <name type="common">Madagascar periwinkle</name>
    <name type="synonym">Vinca rosea</name>
    <dbReference type="NCBI Taxonomy" id="4058"/>
    <lineage>
        <taxon>Eukaryota</taxon>
        <taxon>Viridiplantae</taxon>
        <taxon>Streptophyta</taxon>
        <taxon>Embryophyta</taxon>
        <taxon>Tracheophyta</taxon>
        <taxon>Spermatophyta</taxon>
        <taxon>Magnoliopsida</taxon>
        <taxon>eudicotyledons</taxon>
        <taxon>Gunneridae</taxon>
        <taxon>Pentapetalae</taxon>
        <taxon>asterids</taxon>
        <taxon>lamiids</taxon>
        <taxon>Gentianales</taxon>
        <taxon>Apocynaceae</taxon>
        <taxon>Rauvolfioideae</taxon>
        <taxon>Vinceae</taxon>
        <taxon>Catharanthinae</taxon>
        <taxon>Catharanthus</taxon>
    </lineage>
</organism>
<proteinExistence type="predicted"/>
<keyword evidence="2" id="KW-1185">Reference proteome</keyword>
<name>A0ACC0BI67_CATRO</name>
<gene>
    <name evidence="1" type="ORF">M9H77_12662</name>
</gene>
<dbReference type="EMBL" id="CM044703">
    <property type="protein sequence ID" value="KAI5672298.1"/>
    <property type="molecule type" value="Genomic_DNA"/>
</dbReference>
<protein>
    <submittedName>
        <fullName evidence="1">Uncharacterized protein</fullName>
    </submittedName>
</protein>